<keyword evidence="3" id="KW-1185">Reference proteome</keyword>
<feature type="region of interest" description="Disordered" evidence="1">
    <location>
        <begin position="42"/>
        <end position="68"/>
    </location>
</feature>
<sequence length="68" mass="7291">MAELSAKVYEKVKNTGFVIRLSQNLPYTGNVPVSAEAVPPVFGQPSEVRPHREGEGLVHDSGNEGNDA</sequence>
<dbReference type="EMBL" id="CP117267">
    <property type="protein sequence ID" value="WFS23085.1"/>
    <property type="molecule type" value="Genomic_DNA"/>
</dbReference>
<dbReference type="RefSeq" id="WP_142823953.1">
    <property type="nucleotide sequence ID" value="NZ_CP117267.1"/>
</dbReference>
<evidence type="ECO:0000256" key="1">
    <source>
        <dbReference type="SAM" id="MobiDB-lite"/>
    </source>
</evidence>
<organism evidence="2 3">
    <name type="scientific">Rhizobium rhododendri</name>
    <dbReference type="NCBI Taxonomy" id="2506430"/>
    <lineage>
        <taxon>Bacteria</taxon>
        <taxon>Pseudomonadati</taxon>
        <taxon>Pseudomonadota</taxon>
        <taxon>Alphaproteobacteria</taxon>
        <taxon>Hyphomicrobiales</taxon>
        <taxon>Rhizobiaceae</taxon>
        <taxon>Rhizobium/Agrobacterium group</taxon>
        <taxon>Rhizobium</taxon>
    </lineage>
</organism>
<dbReference type="Proteomes" id="UP000318939">
    <property type="component" value="Chromosome"/>
</dbReference>
<accession>A0ABY8IHJ7</accession>
<proteinExistence type="predicted"/>
<protein>
    <submittedName>
        <fullName evidence="2">Uncharacterized protein</fullName>
    </submittedName>
</protein>
<reference evidence="2" key="1">
    <citation type="journal article" date="2019" name="Phytopathology">
        <title>A Novel Group of Rhizobium tumorigenes-Like Agrobacteria Associated with Crown Gall Disease of Rhododendron and Blueberry.</title>
        <authorList>
            <person name="Kuzmanovic N."/>
            <person name="Behrens P."/>
            <person name="Idczak E."/>
            <person name="Wagner S."/>
            <person name="Gotz M."/>
            <person name="Sproer C."/>
            <person name="Bunk B."/>
            <person name="Overmann J."/>
            <person name="Smalla K."/>
        </authorList>
    </citation>
    <scope>NUCLEOTIDE SEQUENCE</scope>
    <source>
        <strain evidence="2">Rho-6.2</strain>
    </source>
</reference>
<gene>
    <name evidence="2" type="ORF">PR018_00735</name>
</gene>
<evidence type="ECO:0000313" key="3">
    <source>
        <dbReference type="Proteomes" id="UP000318939"/>
    </source>
</evidence>
<feature type="compositionally biased region" description="Basic and acidic residues" evidence="1">
    <location>
        <begin position="48"/>
        <end position="62"/>
    </location>
</feature>
<reference evidence="2" key="2">
    <citation type="journal article" date="2023" name="MicrobiologyOpen">
        <title>Genomics of the tumorigenes clade of the family Rhizobiaceae and description of Rhizobium rhododendri sp. nov.</title>
        <authorList>
            <person name="Kuzmanovic N."/>
            <person name="diCenzo G.C."/>
            <person name="Bunk B."/>
            <person name="Sproeer C."/>
            <person name="Fruehling A."/>
            <person name="Neumann-Schaal M."/>
            <person name="Overmann J."/>
            <person name="Smalla K."/>
        </authorList>
    </citation>
    <scope>NUCLEOTIDE SEQUENCE</scope>
    <source>
        <strain evidence="2">Rho-6.2</strain>
    </source>
</reference>
<name>A0ABY8IHJ7_9HYPH</name>
<evidence type="ECO:0000313" key="2">
    <source>
        <dbReference type="EMBL" id="WFS23085.1"/>
    </source>
</evidence>